<comment type="subcellular location">
    <subcellularLocation>
        <location evidence="1 13">Cytoplasm</location>
    </subcellularLocation>
</comment>
<dbReference type="InterPro" id="IPR011545">
    <property type="entry name" value="DEAD/DEAH_box_helicase_dom"/>
</dbReference>
<dbReference type="GO" id="GO:0016787">
    <property type="term" value="F:hydrolase activity"/>
    <property type="evidence" value="ECO:0007669"/>
    <property type="project" value="UniProtKB-KW"/>
</dbReference>
<dbReference type="Gene3D" id="3.90.1150.50">
    <property type="entry name" value="Transcription-repair-coupling factor, D7 domain"/>
    <property type="match status" value="1"/>
</dbReference>
<evidence type="ECO:0000256" key="9">
    <source>
        <dbReference type="ARBA" id="ARBA00023204"/>
    </source>
</evidence>
<dbReference type="GO" id="GO:0005524">
    <property type="term" value="F:ATP binding"/>
    <property type="evidence" value="ECO:0007669"/>
    <property type="project" value="UniProtKB-UniRule"/>
</dbReference>
<dbReference type="PROSITE" id="PS51194">
    <property type="entry name" value="HELICASE_CTER"/>
    <property type="match status" value="1"/>
</dbReference>
<evidence type="ECO:0000256" key="11">
    <source>
        <dbReference type="ARBA" id="ARBA00061399"/>
    </source>
</evidence>
<dbReference type="InterPro" id="IPR036101">
    <property type="entry name" value="CarD-like/TRCF_RID_sf"/>
</dbReference>
<evidence type="ECO:0000256" key="5">
    <source>
        <dbReference type="ARBA" id="ARBA00022801"/>
    </source>
</evidence>
<dbReference type="InterPro" id="IPR004576">
    <property type="entry name" value="Mfd"/>
</dbReference>
<dbReference type="PANTHER" id="PTHR47964">
    <property type="entry name" value="ATP-DEPENDENT DNA HELICASE HOMOLOG RECG, CHLOROPLASTIC"/>
    <property type="match status" value="1"/>
</dbReference>
<dbReference type="GO" id="GO:0003678">
    <property type="term" value="F:DNA helicase activity"/>
    <property type="evidence" value="ECO:0007669"/>
    <property type="project" value="TreeGrafter"/>
</dbReference>
<dbReference type="CDD" id="cd18810">
    <property type="entry name" value="SF2_C_TRCF"/>
    <property type="match status" value="1"/>
</dbReference>
<evidence type="ECO:0000256" key="4">
    <source>
        <dbReference type="ARBA" id="ARBA00022763"/>
    </source>
</evidence>
<evidence type="ECO:0000256" key="13">
    <source>
        <dbReference type="HAMAP-Rule" id="MF_00969"/>
    </source>
</evidence>
<evidence type="ECO:0000256" key="1">
    <source>
        <dbReference type="ARBA" id="ARBA00004496"/>
    </source>
</evidence>
<keyword evidence="3 13" id="KW-0547">Nucleotide-binding</keyword>
<dbReference type="InterPro" id="IPR047112">
    <property type="entry name" value="RecG/Mfd"/>
</dbReference>
<dbReference type="SMART" id="SM00982">
    <property type="entry name" value="TRCF"/>
    <property type="match status" value="1"/>
</dbReference>
<dbReference type="InterPro" id="IPR014001">
    <property type="entry name" value="Helicase_ATP-bd"/>
</dbReference>
<dbReference type="HAMAP" id="MF_00969">
    <property type="entry name" value="TRCF"/>
    <property type="match status" value="1"/>
</dbReference>
<evidence type="ECO:0000313" key="16">
    <source>
        <dbReference type="EMBL" id="TYT25451.1"/>
    </source>
</evidence>
<feature type="domain" description="Helicase ATP-binding" evidence="14">
    <location>
        <begin position="657"/>
        <end position="818"/>
    </location>
</feature>
<dbReference type="Pfam" id="PF21132">
    <property type="entry name" value="MFD_D3"/>
    <property type="match status" value="1"/>
</dbReference>
<evidence type="ECO:0000256" key="6">
    <source>
        <dbReference type="ARBA" id="ARBA00022806"/>
    </source>
</evidence>
<keyword evidence="9 13" id="KW-0234">DNA repair</keyword>
<dbReference type="SUPFAM" id="SSF141259">
    <property type="entry name" value="CarD-like"/>
    <property type="match status" value="1"/>
</dbReference>
<dbReference type="SMART" id="SM00490">
    <property type="entry name" value="HELICc"/>
    <property type="match status" value="1"/>
</dbReference>
<evidence type="ECO:0000256" key="2">
    <source>
        <dbReference type="ARBA" id="ARBA00022490"/>
    </source>
</evidence>
<keyword evidence="7 13" id="KW-0067">ATP-binding</keyword>
<feature type="domain" description="Helicase C-terminal" evidence="15">
    <location>
        <begin position="839"/>
        <end position="993"/>
    </location>
</feature>
<keyword evidence="17" id="KW-1185">Reference proteome</keyword>
<evidence type="ECO:0000256" key="3">
    <source>
        <dbReference type="ARBA" id="ARBA00022741"/>
    </source>
</evidence>
<protein>
    <recommendedName>
        <fullName evidence="12 13">Transcription-repair-coupling factor</fullName>
        <shortName evidence="13">TRCF</shortName>
        <ecNumber evidence="13">3.6.4.-</ecNumber>
    </recommendedName>
</protein>
<evidence type="ECO:0000256" key="7">
    <source>
        <dbReference type="ARBA" id="ARBA00022840"/>
    </source>
</evidence>
<comment type="similarity">
    <text evidence="10 13">In the N-terminal section; belongs to the UvrB family.</text>
</comment>
<comment type="caution">
    <text evidence="16">The sequence shown here is derived from an EMBL/GenBank/DDBJ whole genome shotgun (WGS) entry which is preliminary data.</text>
</comment>
<dbReference type="SUPFAM" id="SSF143517">
    <property type="entry name" value="TRCF domain-like"/>
    <property type="match status" value="1"/>
</dbReference>
<evidence type="ECO:0000256" key="12">
    <source>
        <dbReference type="ARBA" id="ARBA00070128"/>
    </source>
</evidence>
<gene>
    <name evidence="13 16" type="primary">mfd</name>
    <name evidence="16" type="ORF">FZO89_03785</name>
</gene>
<dbReference type="FunFam" id="3.40.50.300:FF:000546">
    <property type="entry name" value="Transcription-repair-coupling factor"/>
    <property type="match status" value="1"/>
</dbReference>
<dbReference type="Pfam" id="PF03461">
    <property type="entry name" value="TRCF"/>
    <property type="match status" value="1"/>
</dbReference>
<keyword evidence="5 13" id="KW-0378">Hydrolase</keyword>
<dbReference type="Pfam" id="PF17757">
    <property type="entry name" value="UvrB_inter"/>
    <property type="match status" value="1"/>
</dbReference>
<dbReference type="SUPFAM" id="SSF52540">
    <property type="entry name" value="P-loop containing nucleoside triphosphate hydrolases"/>
    <property type="match status" value="4"/>
</dbReference>
<evidence type="ECO:0000256" key="8">
    <source>
        <dbReference type="ARBA" id="ARBA00023125"/>
    </source>
</evidence>
<dbReference type="AlphaFoldDB" id="A0A5D4XNT3"/>
<dbReference type="PROSITE" id="PS51192">
    <property type="entry name" value="HELICASE_ATP_BIND_1"/>
    <property type="match status" value="1"/>
</dbReference>
<dbReference type="GO" id="GO:0005737">
    <property type="term" value="C:cytoplasm"/>
    <property type="evidence" value="ECO:0007669"/>
    <property type="project" value="UniProtKB-SubCell"/>
</dbReference>
<dbReference type="Gene3D" id="3.40.50.11180">
    <property type="match status" value="1"/>
</dbReference>
<dbReference type="Proteomes" id="UP000324973">
    <property type="component" value="Unassembled WGS sequence"/>
</dbReference>
<comment type="similarity">
    <text evidence="11 13">In the C-terminal section; belongs to the helicase family. RecG subfamily.</text>
</comment>
<dbReference type="InterPro" id="IPR027417">
    <property type="entry name" value="P-loop_NTPase"/>
</dbReference>
<dbReference type="Gene3D" id="2.40.10.170">
    <property type="match status" value="1"/>
</dbReference>
<dbReference type="InterPro" id="IPR041471">
    <property type="entry name" value="UvrB_inter"/>
</dbReference>
<dbReference type="CDD" id="cd17991">
    <property type="entry name" value="DEXHc_TRCF"/>
    <property type="match status" value="1"/>
</dbReference>
<dbReference type="SMART" id="SM00487">
    <property type="entry name" value="DEXDc"/>
    <property type="match status" value="1"/>
</dbReference>
<dbReference type="Gene3D" id="3.40.50.11140">
    <property type="match status" value="1"/>
</dbReference>
<organism evidence="16 17">
    <name type="scientific">Luteimonas viscosa</name>
    <dbReference type="NCBI Taxonomy" id="1132694"/>
    <lineage>
        <taxon>Bacteria</taxon>
        <taxon>Pseudomonadati</taxon>
        <taxon>Pseudomonadota</taxon>
        <taxon>Gammaproteobacteria</taxon>
        <taxon>Lysobacterales</taxon>
        <taxon>Lysobacteraceae</taxon>
        <taxon>Luteimonas</taxon>
    </lineage>
</organism>
<evidence type="ECO:0000259" key="15">
    <source>
        <dbReference type="PROSITE" id="PS51194"/>
    </source>
</evidence>
<keyword evidence="8 13" id="KW-0238">DNA-binding</keyword>
<dbReference type="Gene3D" id="3.40.50.300">
    <property type="entry name" value="P-loop containing nucleotide triphosphate hydrolases"/>
    <property type="match status" value="2"/>
</dbReference>
<comment type="function">
    <text evidence="13">Couples transcription and DNA repair by recognizing RNA polymerase (RNAP) stalled at DNA lesions. Mediates ATP-dependent release of RNAP and its truncated transcript from the DNA, and recruitment of nucleotide excision repair machinery to the damaged site.</text>
</comment>
<dbReference type="EMBL" id="VTFT01000001">
    <property type="protein sequence ID" value="TYT25451.1"/>
    <property type="molecule type" value="Genomic_DNA"/>
</dbReference>
<evidence type="ECO:0000313" key="17">
    <source>
        <dbReference type="Proteomes" id="UP000324973"/>
    </source>
</evidence>
<dbReference type="InterPro" id="IPR001650">
    <property type="entry name" value="Helicase_C-like"/>
</dbReference>
<dbReference type="NCBIfam" id="TIGR00580">
    <property type="entry name" value="mfd"/>
    <property type="match status" value="1"/>
</dbReference>
<dbReference type="GO" id="GO:0003684">
    <property type="term" value="F:damaged DNA binding"/>
    <property type="evidence" value="ECO:0007669"/>
    <property type="project" value="InterPro"/>
</dbReference>
<dbReference type="OrthoDB" id="9804325at2"/>
<dbReference type="Pfam" id="PF00270">
    <property type="entry name" value="DEAD"/>
    <property type="match status" value="1"/>
</dbReference>
<sequence>MPPERPTAPPLPRPGQPRAWWRMPASRSALAWHVARAARARTAPLLLIARDNHAAHQLETDLRTLLGGDEGLPVVVFPDWETLPWDRFSPHPDIVSQRLATLLRLPSLTQPAIVIVPVQTLLQRLPPLRHVVGSAFDMRVGQRLDFDAEKRRLEGAGYRNVPQVFDPGDFAVRGGLLDVYPMGADQPYRVELFDDSIESIRAFDPETQRSLDRVDAMRMLPGREIPTDDVALSAALDALRARFDIDTRRSGLVQDLKAGIVPAGIEYYLPLFFATTATLFDYLAPDTLPLVDDGALEAADHFCRQAAERYEQLRHDIERPILPPAELWLTPDALRERLNAGERIELCDTAHPRHAQASALGDQPAPVLPLSARDSEPGAALGAFLSSYSGRTLIAADSAGRREALLELLDAAGLKPVVLTGFAAFLSDSGGGGDGNAGAVAAEGRTTPMGSRLRGNDIGFAIAVAPLDDGFALDDDGTGRGPVAILTERQLFPERAAQPRRRKRAGREPEAIIRDLGELSEGAPIVHEDHGVGRYRGLVTLEAGGQAGEYLDIEYAKGDRLYVPVAQLHLVSRYSGASAETAPLHSLGGEQWAKAKRKAREKVRDVAAELLEIQARRMARAGLALPLDRAMYEPFAAAFPFEETPDQHAAIEAVIRDLGSSQPMDRVVCGDVGFGKTEVAVRAAFVAAAAGRQVAVLVPTTLLAEQHYRNFRDRFADWPLRVEVLSRFKSTKEIKAEIGKIAEGTLDVIVGTHRLLQKDVKFKDLGLVIVDEEQRFGVRQKEALKALRANVHLLTLTATPIPRTLNMAMAGLRDLSIIATPPAHRLAVQTFVHAWDDAMLREAFQRELSRGGQVYFLHNDVESIGRMQRQLSELVPDARIGIAHGQMPERELEKVMLDFHKQRFNVLLCSTIIESGIDIPNANTIIINRADKFGLAQLHQLRGRVGRSHHRAYAYLVVPDRRSITSDAQKRLEAIASMDELGAGFTLATHDLEIRGAGELLGEDQSGQMAEVGFSLYTELLERAVRSIRQGKLPDIDEPLDRGADVELHVPALIPEDYLPDVHTRLTLYKRISSARDGAELRELQVEMIDRFGLLPDPARHLFAIAELRLQATALGIRKLDLGPGGGRLQFLDKPSVDPMAVIRLIQGQSKHYRMDGPDRLRITLDLPDADTRLKAARGLLIALAPQAGSA</sequence>
<dbReference type="PANTHER" id="PTHR47964:SF1">
    <property type="entry name" value="ATP-DEPENDENT DNA HELICASE HOMOLOG RECG, CHLOROPLASTIC"/>
    <property type="match status" value="1"/>
</dbReference>
<dbReference type="EC" id="3.6.4.-" evidence="13"/>
<dbReference type="RefSeq" id="WP_149102002.1">
    <property type="nucleotide sequence ID" value="NZ_VTFT01000001.1"/>
</dbReference>
<accession>A0A5D4XNT3</accession>
<keyword evidence="6" id="KW-0347">Helicase</keyword>
<dbReference type="SMART" id="SM01058">
    <property type="entry name" value="CarD_TRCF"/>
    <property type="match status" value="1"/>
</dbReference>
<dbReference type="Pfam" id="PF00271">
    <property type="entry name" value="Helicase_C"/>
    <property type="match status" value="1"/>
</dbReference>
<dbReference type="InterPro" id="IPR037235">
    <property type="entry name" value="TRCF-like_C_D7"/>
</dbReference>
<evidence type="ECO:0000259" key="14">
    <source>
        <dbReference type="PROSITE" id="PS51192"/>
    </source>
</evidence>
<reference evidence="16 17" key="1">
    <citation type="submission" date="2019-08" db="EMBL/GenBank/DDBJ databases">
        <title>Luteimonas viscosus sp. nov., isolated from soil of a sunflower field.</title>
        <authorList>
            <person name="Jianli Z."/>
            <person name="Ying Z."/>
        </authorList>
    </citation>
    <scope>NUCLEOTIDE SEQUENCE [LARGE SCALE GENOMIC DNA]</scope>
    <source>
        <strain evidence="16 17">XBU10</strain>
    </source>
</reference>
<keyword evidence="4 13" id="KW-0227">DNA damage</keyword>
<dbReference type="InterPro" id="IPR048635">
    <property type="entry name" value="MFD_D3"/>
</dbReference>
<proteinExistence type="inferred from homology"/>
<dbReference type="GO" id="GO:0006355">
    <property type="term" value="P:regulation of DNA-templated transcription"/>
    <property type="evidence" value="ECO:0007669"/>
    <property type="project" value="UniProtKB-UniRule"/>
</dbReference>
<dbReference type="Pfam" id="PF02559">
    <property type="entry name" value="CarD_TRCF_RID"/>
    <property type="match status" value="1"/>
</dbReference>
<dbReference type="GO" id="GO:0000716">
    <property type="term" value="P:transcription-coupled nucleotide-excision repair, DNA damage recognition"/>
    <property type="evidence" value="ECO:0007669"/>
    <property type="project" value="UniProtKB-UniRule"/>
</dbReference>
<dbReference type="InterPro" id="IPR005118">
    <property type="entry name" value="TRCF_C"/>
</dbReference>
<evidence type="ECO:0000256" key="10">
    <source>
        <dbReference type="ARBA" id="ARBA00061104"/>
    </source>
</evidence>
<dbReference type="FunFam" id="3.40.50.300:FF:000300">
    <property type="entry name" value="Transcription-repair-coupling factor"/>
    <property type="match status" value="1"/>
</dbReference>
<keyword evidence="2 13" id="KW-0963">Cytoplasm</keyword>
<name>A0A5D4XNT3_9GAMM</name>
<dbReference type="InterPro" id="IPR003711">
    <property type="entry name" value="CarD-like/TRCF_RID"/>
</dbReference>
<dbReference type="Gene3D" id="3.30.2060.10">
    <property type="entry name" value="Penicillin-binding protein 1b domain"/>
    <property type="match status" value="1"/>
</dbReference>